<accession>A0AAN9NST7</accession>
<reference evidence="2 3" key="1">
    <citation type="submission" date="2024-01" db="EMBL/GenBank/DDBJ databases">
        <title>The genomes of 5 underutilized Papilionoideae crops provide insights into root nodulation and disease resistanc.</title>
        <authorList>
            <person name="Jiang F."/>
        </authorList>
    </citation>
    <scope>NUCLEOTIDE SEQUENCE [LARGE SCALE GENOMIC DNA]</scope>
    <source>
        <strain evidence="2">DUOXIRENSHENG_FW03</strain>
        <tissue evidence="2">Leaves</tissue>
    </source>
</reference>
<dbReference type="EMBL" id="JAYMYS010000028">
    <property type="protein sequence ID" value="KAK7376273.1"/>
    <property type="molecule type" value="Genomic_DNA"/>
</dbReference>
<evidence type="ECO:0000256" key="1">
    <source>
        <dbReference type="SAM" id="MobiDB-lite"/>
    </source>
</evidence>
<comment type="caution">
    <text evidence="2">The sequence shown here is derived from an EMBL/GenBank/DDBJ whole genome shotgun (WGS) entry which is preliminary data.</text>
</comment>
<protein>
    <submittedName>
        <fullName evidence="2">Uncharacterized protein</fullName>
    </submittedName>
</protein>
<evidence type="ECO:0000313" key="3">
    <source>
        <dbReference type="Proteomes" id="UP001386955"/>
    </source>
</evidence>
<dbReference type="AlphaFoldDB" id="A0AAN9NST7"/>
<keyword evidence="3" id="KW-1185">Reference proteome</keyword>
<proteinExistence type="predicted"/>
<gene>
    <name evidence="2" type="ORF">VNO78_34736</name>
</gene>
<sequence>MSKTRKKRKSVLGTVPQLYKKIASKAGNKTKEAHNQRHTHAEREKKEEEGEGDLVRSSHNCKLHFSHSCFTLFPFSVCFTMWLPISVAPNSASRYSPQIYLPFPLFCASFSDF</sequence>
<feature type="compositionally biased region" description="Basic and acidic residues" evidence="1">
    <location>
        <begin position="29"/>
        <end position="53"/>
    </location>
</feature>
<feature type="region of interest" description="Disordered" evidence="1">
    <location>
        <begin position="25"/>
        <end position="53"/>
    </location>
</feature>
<name>A0AAN9NST7_PSOTE</name>
<organism evidence="2 3">
    <name type="scientific">Psophocarpus tetragonolobus</name>
    <name type="common">Winged bean</name>
    <name type="synonym">Dolichos tetragonolobus</name>
    <dbReference type="NCBI Taxonomy" id="3891"/>
    <lineage>
        <taxon>Eukaryota</taxon>
        <taxon>Viridiplantae</taxon>
        <taxon>Streptophyta</taxon>
        <taxon>Embryophyta</taxon>
        <taxon>Tracheophyta</taxon>
        <taxon>Spermatophyta</taxon>
        <taxon>Magnoliopsida</taxon>
        <taxon>eudicotyledons</taxon>
        <taxon>Gunneridae</taxon>
        <taxon>Pentapetalae</taxon>
        <taxon>rosids</taxon>
        <taxon>fabids</taxon>
        <taxon>Fabales</taxon>
        <taxon>Fabaceae</taxon>
        <taxon>Papilionoideae</taxon>
        <taxon>50 kb inversion clade</taxon>
        <taxon>NPAAA clade</taxon>
        <taxon>indigoferoid/millettioid clade</taxon>
        <taxon>Phaseoleae</taxon>
        <taxon>Psophocarpus</taxon>
    </lineage>
</organism>
<evidence type="ECO:0000313" key="2">
    <source>
        <dbReference type="EMBL" id="KAK7376273.1"/>
    </source>
</evidence>
<dbReference type="Proteomes" id="UP001386955">
    <property type="component" value="Unassembled WGS sequence"/>
</dbReference>